<dbReference type="InterPro" id="IPR022666">
    <property type="entry name" value="Ribosomal_uL2_RNA-bd_dom"/>
</dbReference>
<dbReference type="InterPro" id="IPR014726">
    <property type="entry name" value="Ribosomal_uL2_dom3"/>
</dbReference>
<evidence type="ECO:0000256" key="2">
    <source>
        <dbReference type="ARBA" id="ARBA00022980"/>
    </source>
</evidence>
<dbReference type="GO" id="GO:0016740">
    <property type="term" value="F:transferase activity"/>
    <property type="evidence" value="ECO:0007669"/>
    <property type="project" value="InterPro"/>
</dbReference>
<dbReference type="PIRSF" id="PIRSF002158">
    <property type="entry name" value="Ribosomal_L2"/>
    <property type="match status" value="1"/>
</dbReference>
<dbReference type="InterPro" id="IPR022669">
    <property type="entry name" value="Ribosomal_uL2_C"/>
</dbReference>
<dbReference type="SMART" id="SM01382">
    <property type="entry name" value="Ribosomal_L2_C"/>
    <property type="match status" value="1"/>
</dbReference>
<dbReference type="FunFam" id="2.30.30.30:FF:000001">
    <property type="entry name" value="50S ribosomal protein L2"/>
    <property type="match status" value="1"/>
</dbReference>
<feature type="compositionally biased region" description="Low complexity" evidence="4">
    <location>
        <begin position="241"/>
        <end position="250"/>
    </location>
</feature>
<dbReference type="HAMAP" id="MF_01320_B">
    <property type="entry name" value="Ribosomal_uL2_B"/>
    <property type="match status" value="1"/>
</dbReference>
<evidence type="ECO:0000313" key="7">
    <source>
        <dbReference type="EMBL" id="SUZ85391.1"/>
    </source>
</evidence>
<dbReference type="Gene3D" id="2.40.50.140">
    <property type="entry name" value="Nucleic acid-binding proteins"/>
    <property type="match status" value="1"/>
</dbReference>
<proteinExistence type="inferred from homology"/>
<dbReference type="GO" id="GO:0003723">
    <property type="term" value="F:RNA binding"/>
    <property type="evidence" value="ECO:0007669"/>
    <property type="project" value="InterPro"/>
</dbReference>
<evidence type="ECO:0000256" key="3">
    <source>
        <dbReference type="ARBA" id="ARBA00023274"/>
    </source>
</evidence>
<dbReference type="NCBIfam" id="TIGR01171">
    <property type="entry name" value="rplB_bact"/>
    <property type="match status" value="1"/>
</dbReference>
<keyword evidence="2" id="KW-0689">Ribosomal protein</keyword>
<feature type="region of interest" description="Disordered" evidence="4">
    <location>
        <begin position="25"/>
        <end position="60"/>
    </location>
</feature>
<evidence type="ECO:0000256" key="4">
    <source>
        <dbReference type="SAM" id="MobiDB-lite"/>
    </source>
</evidence>
<dbReference type="PANTHER" id="PTHR13691:SF5">
    <property type="entry name" value="LARGE RIBOSOMAL SUBUNIT PROTEIN UL2M"/>
    <property type="match status" value="1"/>
</dbReference>
<dbReference type="FunFam" id="4.10.950.10:FF:000001">
    <property type="entry name" value="50S ribosomal protein L2"/>
    <property type="match status" value="1"/>
</dbReference>
<dbReference type="InterPro" id="IPR008991">
    <property type="entry name" value="Translation_prot_SH3-like_sf"/>
</dbReference>
<dbReference type="InterPro" id="IPR002171">
    <property type="entry name" value="Ribosomal_uL2"/>
</dbReference>
<dbReference type="AlphaFoldDB" id="A0A381R109"/>
<evidence type="ECO:0000259" key="5">
    <source>
        <dbReference type="SMART" id="SM01382"/>
    </source>
</evidence>
<name>A0A381R109_9ZZZZ</name>
<comment type="similarity">
    <text evidence="1">Belongs to the universal ribosomal protein uL2 family.</text>
</comment>
<feature type="domain" description="Large ribosomal subunit protein uL2 RNA-binding" evidence="6">
    <location>
        <begin position="42"/>
        <end position="118"/>
    </location>
</feature>
<feature type="compositionally biased region" description="Basic residues" evidence="4">
    <location>
        <begin position="257"/>
        <end position="279"/>
    </location>
</feature>
<dbReference type="Gene3D" id="4.10.950.10">
    <property type="entry name" value="Ribosomal protein L2, domain 3"/>
    <property type="match status" value="1"/>
</dbReference>
<dbReference type="GO" id="GO:0015934">
    <property type="term" value="C:large ribosomal subunit"/>
    <property type="evidence" value="ECO:0007669"/>
    <property type="project" value="InterPro"/>
</dbReference>
<dbReference type="GO" id="GO:0002181">
    <property type="term" value="P:cytoplasmic translation"/>
    <property type="evidence" value="ECO:0007669"/>
    <property type="project" value="TreeGrafter"/>
</dbReference>
<dbReference type="InterPro" id="IPR012340">
    <property type="entry name" value="NA-bd_OB-fold"/>
</dbReference>
<dbReference type="Pfam" id="PF00181">
    <property type="entry name" value="Ribosomal_L2_N"/>
    <property type="match status" value="1"/>
</dbReference>
<feature type="domain" description="Large ribosomal subunit protein uL2 C-terminal" evidence="5">
    <location>
        <begin position="124"/>
        <end position="252"/>
    </location>
</feature>
<dbReference type="InterPro" id="IPR014722">
    <property type="entry name" value="Rib_uL2_dom2"/>
</dbReference>
<sequence length="279" mass="30463">MGIKKFKPLTPGQRTRSILDNEVLTRKGPERSLTESLSSSGGRNHHGHITVRRRGGGHKRKYRRIDFKRNKLDVPGVVAHIEYDPNRTANIALIHYTDGDKRYILHPKGLKVGDRIMAGPTADILVGSAMPLELVPLGTSVHNVELKSGKGGQLARSAGASVQVVAKEGAFVTVRLPSTEVRRIRKECMATIGEVGNSDHELTVIGKAGANRWRGKRPKVRGVAMNPVDHPLGGGEGRSSGGRPPVSPWGKPEGRKTRNKKKESTKYIVRGRKRGKATK</sequence>
<dbReference type="GO" id="GO:0003735">
    <property type="term" value="F:structural constituent of ribosome"/>
    <property type="evidence" value="ECO:0007669"/>
    <property type="project" value="InterPro"/>
</dbReference>
<evidence type="ECO:0000259" key="6">
    <source>
        <dbReference type="SMART" id="SM01383"/>
    </source>
</evidence>
<dbReference type="FunFam" id="2.40.50.140:FF:000003">
    <property type="entry name" value="50S ribosomal protein L2"/>
    <property type="match status" value="1"/>
</dbReference>
<dbReference type="InterPro" id="IPR022671">
    <property type="entry name" value="Ribosomal_uL2_CS"/>
</dbReference>
<evidence type="ECO:0000256" key="1">
    <source>
        <dbReference type="ARBA" id="ARBA00005636"/>
    </source>
</evidence>
<gene>
    <name evidence="7" type="ORF">METZ01_LOCUS38245</name>
</gene>
<protein>
    <submittedName>
        <fullName evidence="7">Uncharacterized protein</fullName>
    </submittedName>
</protein>
<reference evidence="7" key="1">
    <citation type="submission" date="2018-05" db="EMBL/GenBank/DDBJ databases">
        <authorList>
            <person name="Lanie J.A."/>
            <person name="Ng W.-L."/>
            <person name="Kazmierczak K.M."/>
            <person name="Andrzejewski T.M."/>
            <person name="Davidsen T.M."/>
            <person name="Wayne K.J."/>
            <person name="Tettelin H."/>
            <person name="Glass J.I."/>
            <person name="Rusch D."/>
            <person name="Podicherti R."/>
            <person name="Tsui H.-C.T."/>
            <person name="Winkler M.E."/>
        </authorList>
    </citation>
    <scope>NUCLEOTIDE SEQUENCE</scope>
</reference>
<feature type="compositionally biased region" description="Basic residues" evidence="4">
    <location>
        <begin position="43"/>
        <end position="60"/>
    </location>
</feature>
<dbReference type="Gene3D" id="2.30.30.30">
    <property type="match status" value="1"/>
</dbReference>
<dbReference type="Pfam" id="PF03947">
    <property type="entry name" value="Ribosomal_L2_C"/>
    <property type="match status" value="1"/>
</dbReference>
<dbReference type="SUPFAM" id="SSF50249">
    <property type="entry name" value="Nucleic acid-binding proteins"/>
    <property type="match status" value="1"/>
</dbReference>
<dbReference type="PANTHER" id="PTHR13691">
    <property type="entry name" value="RIBOSOMAL PROTEIN L2"/>
    <property type="match status" value="1"/>
</dbReference>
<organism evidence="7">
    <name type="scientific">marine metagenome</name>
    <dbReference type="NCBI Taxonomy" id="408172"/>
    <lineage>
        <taxon>unclassified sequences</taxon>
        <taxon>metagenomes</taxon>
        <taxon>ecological metagenomes</taxon>
    </lineage>
</organism>
<feature type="region of interest" description="Disordered" evidence="4">
    <location>
        <begin position="213"/>
        <end position="279"/>
    </location>
</feature>
<dbReference type="SMART" id="SM01383">
    <property type="entry name" value="Ribosomal_L2"/>
    <property type="match status" value="1"/>
</dbReference>
<dbReference type="InterPro" id="IPR005880">
    <property type="entry name" value="Ribosomal_uL2_bac/org-type"/>
</dbReference>
<keyword evidence="3" id="KW-0687">Ribonucleoprotein</keyword>
<dbReference type="EMBL" id="UINC01001634">
    <property type="protein sequence ID" value="SUZ85391.1"/>
    <property type="molecule type" value="Genomic_DNA"/>
</dbReference>
<dbReference type="PROSITE" id="PS00467">
    <property type="entry name" value="RIBOSOMAL_L2"/>
    <property type="match status" value="1"/>
</dbReference>
<accession>A0A381R109</accession>
<dbReference type="SUPFAM" id="SSF50104">
    <property type="entry name" value="Translation proteins SH3-like domain"/>
    <property type="match status" value="1"/>
</dbReference>